<name>A0A5K7S9K3_9BACT</name>
<gene>
    <name evidence="3" type="ORF">AQPE_2425</name>
</gene>
<proteinExistence type="inferred from homology"/>
<dbReference type="KEGG" id="anf:AQPE_2425"/>
<evidence type="ECO:0000313" key="3">
    <source>
        <dbReference type="EMBL" id="BBE18263.1"/>
    </source>
</evidence>
<evidence type="ECO:0000256" key="2">
    <source>
        <dbReference type="HAMAP-Rule" id="MF_00674"/>
    </source>
</evidence>
<sequence>MPRPKRIRKMNNPPHFKGFRPIGLPEENNPVVINFEEYEAIRLSDFELNGQVEAAKIMEVSRPTFARIYESARRKVAQAFVHGKAIVFEGGKVYFDTEWYSCKNCGCWFNHPEKELEVKNCTLCGSTNIEQYNESPRLNSAEDICICPKCGYEKVHLPTTPCRNEICPDCNCQMVRKGTPHNHRISNENCN</sequence>
<dbReference type="HAMAP" id="MF_00674">
    <property type="entry name" value="UPF0251"/>
    <property type="match status" value="1"/>
</dbReference>
<dbReference type="PANTHER" id="PTHR37478">
    <property type="match status" value="1"/>
</dbReference>
<comment type="similarity">
    <text evidence="1 2">Belongs to the UPF0251 family.</text>
</comment>
<dbReference type="AlphaFoldDB" id="A0A5K7S9K3"/>
<dbReference type="EMBL" id="AP018694">
    <property type="protein sequence ID" value="BBE18263.1"/>
    <property type="molecule type" value="Genomic_DNA"/>
</dbReference>
<reference evidence="3" key="1">
    <citation type="journal article" date="2020" name="Int. J. Syst. Evol. Microbiol.">
        <title>Aquipluma nitroreducens gen. nov. sp. nov., a novel facultatively anaerobic bacterium isolated from a freshwater lake.</title>
        <authorList>
            <person name="Watanabe M."/>
            <person name="Kojima H."/>
            <person name="Fukui M."/>
        </authorList>
    </citation>
    <scope>NUCLEOTIDE SEQUENCE</scope>
    <source>
        <strain evidence="3">MeG22</strain>
    </source>
</reference>
<keyword evidence="4" id="KW-1185">Reference proteome</keyword>
<evidence type="ECO:0000256" key="1">
    <source>
        <dbReference type="ARBA" id="ARBA00009350"/>
    </source>
</evidence>
<protein>
    <recommendedName>
        <fullName evidence="2">UPF0251 protein AQPE_2425</fullName>
    </recommendedName>
</protein>
<organism evidence="3 4">
    <name type="scientific">Aquipluma nitroreducens</name>
    <dbReference type="NCBI Taxonomy" id="2010828"/>
    <lineage>
        <taxon>Bacteria</taxon>
        <taxon>Pseudomonadati</taxon>
        <taxon>Bacteroidota</taxon>
        <taxon>Bacteroidia</taxon>
        <taxon>Marinilabiliales</taxon>
        <taxon>Prolixibacteraceae</taxon>
        <taxon>Aquipluma</taxon>
    </lineage>
</organism>
<dbReference type="Pfam" id="PF02001">
    <property type="entry name" value="DUF134"/>
    <property type="match status" value="1"/>
</dbReference>
<evidence type="ECO:0000313" key="4">
    <source>
        <dbReference type="Proteomes" id="UP001193389"/>
    </source>
</evidence>
<dbReference type="PANTHER" id="PTHR37478:SF2">
    <property type="entry name" value="UPF0251 PROTEIN TK0562"/>
    <property type="match status" value="1"/>
</dbReference>
<dbReference type="RefSeq" id="WP_318351187.1">
    <property type="nucleotide sequence ID" value="NZ_AP018694.1"/>
</dbReference>
<accession>A0A5K7S9K3</accession>
<dbReference type="Proteomes" id="UP001193389">
    <property type="component" value="Chromosome"/>
</dbReference>
<dbReference type="InterPro" id="IPR002852">
    <property type="entry name" value="UPF0251"/>
</dbReference>